<protein>
    <submittedName>
        <fullName evidence="2">Uncharacterized protein</fullName>
    </submittedName>
</protein>
<name>A0A0F9CZS5_9ZZZZ</name>
<dbReference type="AlphaFoldDB" id="A0A0F9CZS5"/>
<accession>A0A0F9CZS5</accession>
<comment type="caution">
    <text evidence="2">The sequence shown here is derived from an EMBL/GenBank/DDBJ whole genome shotgun (WGS) entry which is preliminary data.</text>
</comment>
<evidence type="ECO:0000313" key="2">
    <source>
        <dbReference type="EMBL" id="KKL54903.1"/>
    </source>
</evidence>
<dbReference type="EMBL" id="LAZR01031034">
    <property type="protein sequence ID" value="KKL54903.1"/>
    <property type="molecule type" value="Genomic_DNA"/>
</dbReference>
<gene>
    <name evidence="2" type="ORF">LCGC14_2260760</name>
</gene>
<sequence length="58" mass="6769">MSRLPDTENLMVLPRADDEPTPTPPEDDGEEQRQREIDEIRRTIKRFGYLSLAVRQAD</sequence>
<feature type="region of interest" description="Disordered" evidence="1">
    <location>
        <begin position="1"/>
        <end position="35"/>
    </location>
</feature>
<reference evidence="2" key="1">
    <citation type="journal article" date="2015" name="Nature">
        <title>Complex archaea that bridge the gap between prokaryotes and eukaryotes.</title>
        <authorList>
            <person name="Spang A."/>
            <person name="Saw J.H."/>
            <person name="Jorgensen S.L."/>
            <person name="Zaremba-Niedzwiedzka K."/>
            <person name="Martijn J."/>
            <person name="Lind A.E."/>
            <person name="van Eijk R."/>
            <person name="Schleper C."/>
            <person name="Guy L."/>
            <person name="Ettema T.J."/>
        </authorList>
    </citation>
    <scope>NUCLEOTIDE SEQUENCE</scope>
</reference>
<evidence type="ECO:0000256" key="1">
    <source>
        <dbReference type="SAM" id="MobiDB-lite"/>
    </source>
</evidence>
<organism evidence="2">
    <name type="scientific">marine sediment metagenome</name>
    <dbReference type="NCBI Taxonomy" id="412755"/>
    <lineage>
        <taxon>unclassified sequences</taxon>
        <taxon>metagenomes</taxon>
        <taxon>ecological metagenomes</taxon>
    </lineage>
</organism>
<proteinExistence type="predicted"/>